<dbReference type="InterPro" id="IPR039261">
    <property type="entry name" value="FNR_nucleotide-bd"/>
</dbReference>
<keyword evidence="12" id="KW-1185">Reference proteome</keyword>
<evidence type="ECO:0000256" key="4">
    <source>
        <dbReference type="ARBA" id="ARBA00022630"/>
    </source>
</evidence>
<evidence type="ECO:0000256" key="7">
    <source>
        <dbReference type="ARBA" id="ARBA00022857"/>
    </source>
</evidence>
<dbReference type="Pfam" id="PF00175">
    <property type="entry name" value="NAD_binding_1"/>
    <property type="match status" value="1"/>
</dbReference>
<dbReference type="InterPro" id="IPR001709">
    <property type="entry name" value="Flavoprot_Pyr_Nucl_cyt_Rdtase"/>
</dbReference>
<evidence type="ECO:0000256" key="8">
    <source>
        <dbReference type="ARBA" id="ARBA00023002"/>
    </source>
</evidence>
<keyword evidence="4" id="KW-0285">Flavoprotein</keyword>
<dbReference type="STRING" id="1300342.I596_846"/>
<reference evidence="11 12" key="1">
    <citation type="submission" date="2016-04" db="EMBL/GenBank/DDBJ databases">
        <title>Complete genome sequence of Dokdonella koreensis DS-123T.</title>
        <authorList>
            <person name="Kim J.F."/>
            <person name="Lee H."/>
            <person name="Kwak M.-J."/>
        </authorList>
    </citation>
    <scope>NUCLEOTIDE SEQUENCE [LARGE SCALE GENOMIC DNA]</scope>
    <source>
        <strain evidence="11 12">DS-123</strain>
    </source>
</reference>
<proteinExistence type="inferred from homology"/>
<evidence type="ECO:0000313" key="12">
    <source>
        <dbReference type="Proteomes" id="UP000076830"/>
    </source>
</evidence>
<evidence type="ECO:0000259" key="10">
    <source>
        <dbReference type="PROSITE" id="PS51384"/>
    </source>
</evidence>
<sequence length="247" mass="27582">MRHWNDFLFSFTTTRDAGLRFENGQFIMIGLPVDGRPLLRAYSIASANYEEHLEFFSIKVANGPLTSRLQHLRVGDEVLIGSKPTGTLLLHDLKPARHLYLLATGTGLAPFLSIARDPETWERFDKVVVTHGVRQVADLAYRSLFEDELPAHPYLGDLVREKLVYYPTVTREAFRNQGRLDELLESGRLCADAGLLPLDPAADRAMICGSPAMLASLSGLLDRRGFAVSPRIGTPGDYVIERAFVER</sequence>
<keyword evidence="7" id="KW-0521">NADP</keyword>
<dbReference type="EC" id="1.18.1.2" evidence="3"/>
<protein>
    <recommendedName>
        <fullName evidence="3">ferredoxin--NADP(+) reductase</fullName>
        <ecNumber evidence="3">1.18.1.2</ecNumber>
    </recommendedName>
</protein>
<evidence type="ECO:0000256" key="3">
    <source>
        <dbReference type="ARBA" id="ARBA00013223"/>
    </source>
</evidence>
<dbReference type="Proteomes" id="UP000076830">
    <property type="component" value="Chromosome"/>
</dbReference>
<comment type="catalytic activity">
    <reaction evidence="9">
        <text>2 reduced [2Fe-2S]-[ferredoxin] + NADP(+) + H(+) = 2 oxidized [2Fe-2S]-[ferredoxin] + NADPH</text>
        <dbReference type="Rhea" id="RHEA:20125"/>
        <dbReference type="Rhea" id="RHEA-COMP:10000"/>
        <dbReference type="Rhea" id="RHEA-COMP:10001"/>
        <dbReference type="ChEBI" id="CHEBI:15378"/>
        <dbReference type="ChEBI" id="CHEBI:33737"/>
        <dbReference type="ChEBI" id="CHEBI:33738"/>
        <dbReference type="ChEBI" id="CHEBI:57783"/>
        <dbReference type="ChEBI" id="CHEBI:58349"/>
        <dbReference type="EC" id="1.18.1.2"/>
    </reaction>
</comment>
<dbReference type="PROSITE" id="PS51384">
    <property type="entry name" value="FAD_FR"/>
    <property type="match status" value="1"/>
</dbReference>
<dbReference type="InterPro" id="IPR033892">
    <property type="entry name" value="FNR_bac"/>
</dbReference>
<dbReference type="AlphaFoldDB" id="A0A167GNU3"/>
<dbReference type="PANTHER" id="PTHR47878">
    <property type="entry name" value="OXIDOREDUCTASE FAD/NAD(P)-BINDING DOMAIN PROTEIN"/>
    <property type="match status" value="1"/>
</dbReference>
<accession>A0A167GNU3</accession>
<dbReference type="SUPFAM" id="SSF63380">
    <property type="entry name" value="Riboflavin synthase domain-like"/>
    <property type="match status" value="1"/>
</dbReference>
<dbReference type="InterPro" id="IPR017927">
    <property type="entry name" value="FAD-bd_FR_type"/>
</dbReference>
<evidence type="ECO:0000256" key="5">
    <source>
        <dbReference type="ARBA" id="ARBA00022741"/>
    </source>
</evidence>
<dbReference type="GO" id="GO:0034599">
    <property type="term" value="P:cellular response to oxidative stress"/>
    <property type="evidence" value="ECO:0007669"/>
    <property type="project" value="TreeGrafter"/>
</dbReference>
<evidence type="ECO:0000256" key="6">
    <source>
        <dbReference type="ARBA" id="ARBA00022827"/>
    </source>
</evidence>
<dbReference type="SUPFAM" id="SSF52343">
    <property type="entry name" value="Ferredoxin reductase-like, C-terminal NADP-linked domain"/>
    <property type="match status" value="1"/>
</dbReference>
<evidence type="ECO:0000313" key="11">
    <source>
        <dbReference type="EMBL" id="ANB16882.1"/>
    </source>
</evidence>
<dbReference type="GO" id="GO:0042167">
    <property type="term" value="P:heme catabolic process"/>
    <property type="evidence" value="ECO:0007669"/>
    <property type="project" value="TreeGrafter"/>
</dbReference>
<dbReference type="InterPro" id="IPR008333">
    <property type="entry name" value="Cbr1-like_FAD-bd_dom"/>
</dbReference>
<keyword evidence="8" id="KW-0560">Oxidoreductase</keyword>
<dbReference type="KEGG" id="dko:I596_846"/>
<dbReference type="PRINTS" id="PR00371">
    <property type="entry name" value="FPNCR"/>
</dbReference>
<comment type="cofactor">
    <cofactor evidence="1">
        <name>FAD</name>
        <dbReference type="ChEBI" id="CHEBI:57692"/>
    </cofactor>
</comment>
<dbReference type="InterPro" id="IPR017938">
    <property type="entry name" value="Riboflavin_synthase-like_b-brl"/>
</dbReference>
<dbReference type="EMBL" id="CP015249">
    <property type="protein sequence ID" value="ANB16882.1"/>
    <property type="molecule type" value="Genomic_DNA"/>
</dbReference>
<gene>
    <name evidence="11" type="ORF">I596_846</name>
</gene>
<dbReference type="InterPro" id="IPR001433">
    <property type="entry name" value="OxRdtase_FAD/NAD-bd"/>
</dbReference>
<dbReference type="Pfam" id="PF00970">
    <property type="entry name" value="FAD_binding_6"/>
    <property type="match status" value="1"/>
</dbReference>
<dbReference type="GO" id="GO:0000166">
    <property type="term" value="F:nucleotide binding"/>
    <property type="evidence" value="ECO:0007669"/>
    <property type="project" value="UniProtKB-KW"/>
</dbReference>
<evidence type="ECO:0000256" key="2">
    <source>
        <dbReference type="ARBA" id="ARBA00008312"/>
    </source>
</evidence>
<organism evidence="11 12">
    <name type="scientific">Dokdonella koreensis DS-123</name>
    <dbReference type="NCBI Taxonomy" id="1300342"/>
    <lineage>
        <taxon>Bacteria</taxon>
        <taxon>Pseudomonadati</taxon>
        <taxon>Pseudomonadota</taxon>
        <taxon>Gammaproteobacteria</taxon>
        <taxon>Lysobacterales</taxon>
        <taxon>Rhodanobacteraceae</taxon>
        <taxon>Dokdonella</taxon>
    </lineage>
</organism>
<comment type="similarity">
    <text evidence="2">Belongs to the ferredoxin--NADP reductase type 1 family.</text>
</comment>
<dbReference type="Gene3D" id="2.40.30.10">
    <property type="entry name" value="Translation factors"/>
    <property type="match status" value="1"/>
</dbReference>
<dbReference type="Gene3D" id="3.40.50.80">
    <property type="entry name" value="Nucleotide-binding domain of ferredoxin-NADP reductase (FNR) module"/>
    <property type="match status" value="1"/>
</dbReference>
<keyword evidence="6" id="KW-0274">FAD</keyword>
<evidence type="ECO:0000256" key="1">
    <source>
        <dbReference type="ARBA" id="ARBA00001974"/>
    </source>
</evidence>
<keyword evidence="5" id="KW-0547">Nucleotide-binding</keyword>
<dbReference type="GO" id="GO:0004324">
    <property type="term" value="F:ferredoxin-NADP+ reductase activity"/>
    <property type="evidence" value="ECO:0007669"/>
    <property type="project" value="UniProtKB-EC"/>
</dbReference>
<dbReference type="CDD" id="cd06195">
    <property type="entry name" value="FNR1"/>
    <property type="match status" value="1"/>
</dbReference>
<dbReference type="PATRIC" id="fig|1300342.3.peg.832"/>
<evidence type="ECO:0000256" key="9">
    <source>
        <dbReference type="ARBA" id="ARBA00047776"/>
    </source>
</evidence>
<feature type="domain" description="FAD-binding FR-type" evidence="10">
    <location>
        <begin position="1"/>
        <end position="91"/>
    </location>
</feature>
<dbReference type="InterPro" id="IPR051930">
    <property type="entry name" value="FNR_type-1"/>
</dbReference>
<dbReference type="PANTHER" id="PTHR47878:SF1">
    <property type="entry name" value="FLAVODOXIN_FERREDOXIN--NADP REDUCTASE"/>
    <property type="match status" value="1"/>
</dbReference>
<name>A0A167GNU3_9GAMM</name>